<feature type="domain" description="G-protein coupled receptors family 2 profile 2" evidence="7">
    <location>
        <begin position="1"/>
        <end position="182"/>
    </location>
</feature>
<organism evidence="8 9">
    <name type="scientific">Oryctes borbonicus</name>
    <dbReference type="NCBI Taxonomy" id="1629725"/>
    <lineage>
        <taxon>Eukaryota</taxon>
        <taxon>Metazoa</taxon>
        <taxon>Ecdysozoa</taxon>
        <taxon>Arthropoda</taxon>
        <taxon>Hexapoda</taxon>
        <taxon>Insecta</taxon>
        <taxon>Pterygota</taxon>
        <taxon>Neoptera</taxon>
        <taxon>Endopterygota</taxon>
        <taxon>Coleoptera</taxon>
        <taxon>Polyphaga</taxon>
        <taxon>Scarabaeiformia</taxon>
        <taxon>Scarabaeidae</taxon>
        <taxon>Dynastinae</taxon>
        <taxon>Oryctes</taxon>
    </lineage>
</organism>
<dbReference type="PROSITE" id="PS50261">
    <property type="entry name" value="G_PROTEIN_RECEP_F2_4"/>
    <property type="match status" value="1"/>
</dbReference>
<feature type="transmembrane region" description="Helical" evidence="5">
    <location>
        <begin position="152"/>
        <end position="174"/>
    </location>
</feature>
<evidence type="ECO:0000256" key="3">
    <source>
        <dbReference type="ARBA" id="ARBA00022989"/>
    </source>
</evidence>
<feature type="transmembrane region" description="Helical" evidence="5">
    <location>
        <begin position="102"/>
        <end position="125"/>
    </location>
</feature>
<gene>
    <name evidence="8" type="ORF">AMK59_1057</name>
</gene>
<evidence type="ECO:0000256" key="1">
    <source>
        <dbReference type="ARBA" id="ARBA00004141"/>
    </source>
</evidence>
<name>A0A0T6BA64_9SCAR</name>
<dbReference type="PANTHER" id="PTHR47154">
    <property type="entry name" value="G-PROTEIN COUPLED RECEPTOR MTH-RELATED"/>
    <property type="match status" value="1"/>
</dbReference>
<dbReference type="OrthoDB" id="6134459at2759"/>
<dbReference type="CDD" id="cd15039">
    <property type="entry name" value="7tmB3_Methuselah-like"/>
    <property type="match status" value="1"/>
</dbReference>
<dbReference type="GO" id="GO:0007166">
    <property type="term" value="P:cell surface receptor signaling pathway"/>
    <property type="evidence" value="ECO:0007669"/>
    <property type="project" value="InterPro"/>
</dbReference>
<proteinExistence type="predicted"/>
<keyword evidence="9" id="KW-1185">Reference proteome</keyword>
<dbReference type="InterPro" id="IPR051384">
    <property type="entry name" value="Mth_GPCR"/>
</dbReference>
<evidence type="ECO:0000256" key="6">
    <source>
        <dbReference type="SAM" id="SignalP"/>
    </source>
</evidence>
<evidence type="ECO:0000313" key="8">
    <source>
        <dbReference type="EMBL" id="KRT84228.1"/>
    </source>
</evidence>
<comment type="subcellular location">
    <subcellularLocation>
        <location evidence="1">Membrane</location>
        <topology evidence="1">Multi-pass membrane protein</topology>
    </subcellularLocation>
</comment>
<keyword evidence="4 5" id="KW-0472">Membrane</keyword>
<evidence type="ECO:0000256" key="2">
    <source>
        <dbReference type="ARBA" id="ARBA00022692"/>
    </source>
</evidence>
<feature type="signal peptide" evidence="6">
    <location>
        <begin position="1"/>
        <end position="16"/>
    </location>
</feature>
<dbReference type="Gene3D" id="1.20.1070.10">
    <property type="entry name" value="Rhodopsin 7-helix transmembrane proteins"/>
    <property type="match status" value="1"/>
</dbReference>
<keyword evidence="6" id="KW-0732">Signal</keyword>
<reference evidence="8 9" key="1">
    <citation type="submission" date="2015-09" db="EMBL/GenBank/DDBJ databases">
        <title>Draft genome of the scarab beetle Oryctes borbonicus.</title>
        <authorList>
            <person name="Meyer J.M."/>
            <person name="Markov G.V."/>
            <person name="Baskaran P."/>
            <person name="Herrmann M."/>
            <person name="Sommer R.J."/>
            <person name="Roedelsperger C."/>
        </authorList>
    </citation>
    <scope>NUCLEOTIDE SEQUENCE [LARGE SCALE GENOMIC DNA]</scope>
    <source>
        <strain evidence="8">OB123</strain>
        <tissue evidence="8">Whole animal</tissue>
    </source>
</reference>
<dbReference type="InterPro" id="IPR017981">
    <property type="entry name" value="GPCR_2-like_7TM"/>
</dbReference>
<comment type="caution">
    <text evidence="8">The sequence shown here is derived from an EMBL/GenBank/DDBJ whole genome shotgun (WGS) entry which is preliminary data.</text>
</comment>
<feature type="transmembrane region" description="Helical" evidence="5">
    <location>
        <begin position="28"/>
        <end position="47"/>
    </location>
</feature>
<feature type="non-terminal residue" evidence="8">
    <location>
        <position position="182"/>
    </location>
</feature>
<protein>
    <recommendedName>
        <fullName evidence="7">G-protein coupled receptors family 2 profile 2 domain-containing protein</fullName>
    </recommendedName>
</protein>
<dbReference type="PANTHER" id="PTHR47154:SF2">
    <property type="entry name" value="G-PROTEIN COUPLED RECEPTOR MTH-RELATED"/>
    <property type="match status" value="1"/>
</dbReference>
<dbReference type="Proteomes" id="UP000051574">
    <property type="component" value="Unassembled WGS sequence"/>
</dbReference>
<evidence type="ECO:0000256" key="5">
    <source>
        <dbReference type="SAM" id="Phobius"/>
    </source>
</evidence>
<dbReference type="EMBL" id="LJIG01002712">
    <property type="protein sequence ID" value="KRT84228.1"/>
    <property type="molecule type" value="Genomic_DNA"/>
</dbReference>
<accession>A0A0T6BA64</accession>
<evidence type="ECO:0000313" key="9">
    <source>
        <dbReference type="Proteomes" id="UP000051574"/>
    </source>
</evidence>
<keyword evidence="2 5" id="KW-0812">Transmembrane</keyword>
<dbReference type="InterPro" id="IPR000832">
    <property type="entry name" value="GPCR_2_secretin-like"/>
</dbReference>
<feature type="chain" id="PRO_5006668497" description="G-protein coupled receptors family 2 profile 2 domain-containing protein" evidence="6">
    <location>
        <begin position="17"/>
        <end position="182"/>
    </location>
</feature>
<dbReference type="GO" id="GO:0008528">
    <property type="term" value="F:G protein-coupled peptide receptor activity"/>
    <property type="evidence" value="ECO:0007669"/>
    <property type="project" value="TreeGrafter"/>
</dbReference>
<feature type="transmembrane region" description="Helical" evidence="5">
    <location>
        <begin position="59"/>
        <end position="82"/>
    </location>
</feature>
<dbReference type="AlphaFoldDB" id="A0A0T6BA64"/>
<dbReference type="GO" id="GO:0005886">
    <property type="term" value="C:plasma membrane"/>
    <property type="evidence" value="ECO:0007669"/>
    <property type="project" value="TreeGrafter"/>
</dbReference>
<dbReference type="Pfam" id="PF00002">
    <property type="entry name" value="7tm_2"/>
    <property type="match status" value="1"/>
</dbReference>
<keyword evidence="3 5" id="KW-1133">Transmembrane helix</keyword>
<sequence length="182" mass="21006">MIISMPFLLATFLVYALLPDRNLPAKALMCYVLSLLFAYILLVTIQLNNGHEEKTCIALGFFCYFFFMASFFWMNASCLDIFFTFSGIRGVLGDKKKENKRFMYYSVYAWGIPVLMVGFASIFTFKVTDSSNWYTGIGNGQCWFRNGWPTGIYFYFPIAILLIVNMVLFGVTTYKIKKVQHD</sequence>
<evidence type="ECO:0000256" key="4">
    <source>
        <dbReference type="ARBA" id="ARBA00023136"/>
    </source>
</evidence>
<evidence type="ECO:0000259" key="7">
    <source>
        <dbReference type="PROSITE" id="PS50261"/>
    </source>
</evidence>